<evidence type="ECO:0000313" key="7">
    <source>
        <dbReference type="EMBL" id="EGO21995.1"/>
    </source>
</evidence>
<keyword evidence="2 4" id="KW-0378">Hydrolase</keyword>
<name>F8P5V8_SERL9</name>
<dbReference type="PANTHER" id="PTHR13832:SF792">
    <property type="entry name" value="GM14286P"/>
    <property type="match status" value="1"/>
</dbReference>
<dbReference type="PROSITE" id="PS01032">
    <property type="entry name" value="PPM_1"/>
    <property type="match status" value="1"/>
</dbReference>
<reference evidence="7" key="1">
    <citation type="submission" date="2011-04" db="EMBL/GenBank/DDBJ databases">
        <title>Evolution of plant cell wall degrading machinery underlies the functional diversity of forest fungi.</title>
        <authorList>
            <consortium name="US DOE Joint Genome Institute (JGI-PGF)"/>
            <person name="Eastwood D.C."/>
            <person name="Floudas D."/>
            <person name="Binder M."/>
            <person name="Majcherczyk A."/>
            <person name="Schneider P."/>
            <person name="Aerts A."/>
            <person name="Asiegbu F.O."/>
            <person name="Baker S.E."/>
            <person name="Barry K."/>
            <person name="Bendiksby M."/>
            <person name="Blumentritt M."/>
            <person name="Coutinho P.M."/>
            <person name="Cullen D."/>
            <person name="Cullen D."/>
            <person name="Gathman A."/>
            <person name="Goodell B."/>
            <person name="Henrissat B."/>
            <person name="Ihrmark K."/>
            <person name="Kauserud H."/>
            <person name="Kohler A."/>
            <person name="LaButti K."/>
            <person name="Lapidus A."/>
            <person name="Lavin J.L."/>
            <person name="Lee Y.-H."/>
            <person name="Lindquist E."/>
            <person name="Lilly W."/>
            <person name="Lucas S."/>
            <person name="Morin E."/>
            <person name="Murat C."/>
            <person name="Oguiza J.A."/>
            <person name="Park J."/>
            <person name="Pisabarro A.G."/>
            <person name="Riley R."/>
            <person name="Rosling A."/>
            <person name="Salamov A."/>
            <person name="Schmidt O."/>
            <person name="Schmutz J."/>
            <person name="Skrede I."/>
            <person name="Stenlid J."/>
            <person name="Wiebenga A."/>
            <person name="Xie X."/>
            <person name="Kues U."/>
            <person name="Hibbett D.S."/>
            <person name="Hoffmeister D."/>
            <person name="Hogberg N."/>
            <person name="Martin F."/>
            <person name="Grigoriev I.V."/>
            <person name="Watkinson S.C."/>
        </authorList>
    </citation>
    <scope>NUCLEOTIDE SEQUENCE</scope>
    <source>
        <strain evidence="7">S7.9</strain>
    </source>
</reference>
<dbReference type="PANTHER" id="PTHR13832">
    <property type="entry name" value="PROTEIN PHOSPHATASE 2C"/>
    <property type="match status" value="1"/>
</dbReference>
<dbReference type="HOGENOM" id="CLU_021928_1_0_1"/>
<evidence type="ECO:0000259" key="6">
    <source>
        <dbReference type="PROSITE" id="PS51746"/>
    </source>
</evidence>
<dbReference type="KEGG" id="sla:SERLADRAFT_417344"/>
<dbReference type="CDD" id="cd00143">
    <property type="entry name" value="PP2Cc"/>
    <property type="match status" value="1"/>
</dbReference>
<dbReference type="EMBL" id="GL945438">
    <property type="protein sequence ID" value="EGO21995.1"/>
    <property type="molecule type" value="Genomic_DNA"/>
</dbReference>
<comment type="similarity">
    <text evidence="4">Belongs to the PP2C family.</text>
</comment>
<dbReference type="GO" id="GO:0004741">
    <property type="term" value="F:[pyruvate dehydrogenase (acetyl-transferring)]-phosphatase activity"/>
    <property type="evidence" value="ECO:0007669"/>
    <property type="project" value="TreeGrafter"/>
</dbReference>
<proteinExistence type="inferred from homology"/>
<dbReference type="OrthoDB" id="420076at2759"/>
<protein>
    <recommendedName>
        <fullName evidence="6">PPM-type phosphatase domain-containing protein</fullName>
    </recommendedName>
</protein>
<keyword evidence="1" id="KW-0479">Metal-binding</keyword>
<gene>
    <name evidence="7" type="ORF">SERLADRAFT_417344</name>
</gene>
<evidence type="ECO:0000256" key="1">
    <source>
        <dbReference type="ARBA" id="ARBA00022723"/>
    </source>
</evidence>
<evidence type="ECO:0000256" key="2">
    <source>
        <dbReference type="ARBA" id="ARBA00022801"/>
    </source>
</evidence>
<accession>F8P5V8</accession>
<feature type="region of interest" description="Disordered" evidence="5">
    <location>
        <begin position="43"/>
        <end position="63"/>
    </location>
</feature>
<dbReference type="Gene3D" id="3.60.40.10">
    <property type="entry name" value="PPM-type phosphatase domain"/>
    <property type="match status" value="1"/>
</dbReference>
<evidence type="ECO:0000256" key="3">
    <source>
        <dbReference type="ARBA" id="ARBA00022912"/>
    </source>
</evidence>
<dbReference type="GO" id="GO:0005739">
    <property type="term" value="C:mitochondrion"/>
    <property type="evidence" value="ECO:0007669"/>
    <property type="project" value="TreeGrafter"/>
</dbReference>
<dbReference type="GO" id="GO:0046872">
    <property type="term" value="F:metal ion binding"/>
    <property type="evidence" value="ECO:0007669"/>
    <property type="project" value="UniProtKB-KW"/>
</dbReference>
<keyword evidence="3 4" id="KW-0904">Protein phosphatase</keyword>
<dbReference type="InterPro" id="IPR000222">
    <property type="entry name" value="PP2C_BS"/>
</dbReference>
<organism>
    <name type="scientific">Serpula lacrymans var. lacrymans (strain S7.9)</name>
    <name type="common">Dry rot fungus</name>
    <dbReference type="NCBI Taxonomy" id="578457"/>
    <lineage>
        <taxon>Eukaryota</taxon>
        <taxon>Fungi</taxon>
        <taxon>Dikarya</taxon>
        <taxon>Basidiomycota</taxon>
        <taxon>Agaricomycotina</taxon>
        <taxon>Agaricomycetes</taxon>
        <taxon>Agaricomycetidae</taxon>
        <taxon>Boletales</taxon>
        <taxon>Coniophorineae</taxon>
        <taxon>Serpulaceae</taxon>
        <taxon>Serpula</taxon>
    </lineage>
</organism>
<dbReference type="Proteomes" id="UP000008064">
    <property type="component" value="Unassembled WGS sequence"/>
</dbReference>
<feature type="domain" description="PPM-type phosphatase" evidence="6">
    <location>
        <begin position="1"/>
        <end position="344"/>
    </location>
</feature>
<dbReference type="InterPro" id="IPR001932">
    <property type="entry name" value="PPM-type_phosphatase-like_dom"/>
</dbReference>
<dbReference type="RefSeq" id="XP_007321781.1">
    <property type="nucleotide sequence ID" value="XM_007321719.1"/>
</dbReference>
<dbReference type="SUPFAM" id="SSF81606">
    <property type="entry name" value="PP2C-like"/>
    <property type="match status" value="1"/>
</dbReference>
<dbReference type="GeneID" id="18813575"/>
<dbReference type="InterPro" id="IPR015655">
    <property type="entry name" value="PP2C"/>
</dbReference>
<dbReference type="Pfam" id="PF00481">
    <property type="entry name" value="PP2C"/>
    <property type="match status" value="1"/>
</dbReference>
<dbReference type="PROSITE" id="PS51746">
    <property type="entry name" value="PPM_2"/>
    <property type="match status" value="1"/>
</dbReference>
<evidence type="ECO:0000256" key="4">
    <source>
        <dbReference type="RuleBase" id="RU003465"/>
    </source>
</evidence>
<dbReference type="AlphaFoldDB" id="F8P5V8"/>
<dbReference type="SMART" id="SM00332">
    <property type="entry name" value="PP2Cc"/>
    <property type="match status" value="1"/>
</dbReference>
<dbReference type="InterPro" id="IPR036457">
    <property type="entry name" value="PPM-type-like_dom_sf"/>
</dbReference>
<sequence>MGLFALFDGHAGWETSAWLSKNLVPAVVGSLADLYSKYAESDAKTKKSSKSQQDEIISPPPNAVDDTIKDTFKRLDDDIVHAPLERVFASPSKDAAVNLLAPANAGSCALLAFYDPQTRLLRIALTGDLRAVLGRRKTDDDGNITYDVHVLSADQNAYNKDEEQRMQAQHPGEEIMKNGRVLGWGPSRAFGDARMKWNLDIQARLKKEYLGRTPYKNVKTPPYFTAEPEITTTEVKPGDFLILATDGLWESLSNPEAVGLVGMWLSHNERERKGLGRIEGSHSGVFLRSELPVILGEDDDGTSRFAQWSAKKQFVSVDHNAATHLVRNALGGADKDLTAALLSINSPRSRSYINPLYKSHTIAAMTGVKKTMRIYQEDLSALIDDLTYSALLRTIYNTTDITSEYGLVPRRAE</sequence>
<evidence type="ECO:0000256" key="5">
    <source>
        <dbReference type="SAM" id="MobiDB-lite"/>
    </source>
</evidence>